<evidence type="ECO:0000256" key="2">
    <source>
        <dbReference type="ARBA" id="ARBA00012438"/>
    </source>
</evidence>
<evidence type="ECO:0000259" key="16">
    <source>
        <dbReference type="PROSITE" id="PS50112"/>
    </source>
</evidence>
<keyword evidence="13" id="KW-1133">Transmembrane helix</keyword>
<dbReference type="GO" id="GO:0006355">
    <property type="term" value="P:regulation of DNA-templated transcription"/>
    <property type="evidence" value="ECO:0007669"/>
    <property type="project" value="InterPro"/>
</dbReference>
<dbReference type="Pfam" id="PF00989">
    <property type="entry name" value="PAS"/>
    <property type="match status" value="2"/>
</dbReference>
<dbReference type="InterPro" id="IPR003594">
    <property type="entry name" value="HATPase_dom"/>
</dbReference>
<feature type="domain" description="PAC" evidence="17">
    <location>
        <begin position="388"/>
        <end position="438"/>
    </location>
</feature>
<evidence type="ECO:0000256" key="1">
    <source>
        <dbReference type="ARBA" id="ARBA00000085"/>
    </source>
</evidence>
<dbReference type="CDD" id="cd00130">
    <property type="entry name" value="PAS"/>
    <property type="match status" value="3"/>
</dbReference>
<dbReference type="Pfam" id="PF00512">
    <property type="entry name" value="HisKA"/>
    <property type="match status" value="1"/>
</dbReference>
<dbReference type="InterPro" id="IPR011006">
    <property type="entry name" value="CheY-like_superfamily"/>
</dbReference>
<dbReference type="SMART" id="SM00086">
    <property type="entry name" value="PAC"/>
    <property type="match status" value="4"/>
</dbReference>
<evidence type="ECO:0000313" key="18">
    <source>
        <dbReference type="EMBL" id="EME68831.1"/>
    </source>
</evidence>
<dbReference type="Gene3D" id="3.30.450.20">
    <property type="entry name" value="PAS domain"/>
    <property type="match status" value="6"/>
</dbReference>
<comment type="function">
    <text evidence="10">Putative oxygen sensor; modulates the activity of FixJ, a transcriptional activator of nitrogen fixation fixK gene. FixL probably acts as a kinase that phosphorylates FixJ.</text>
</comment>
<evidence type="ECO:0000256" key="7">
    <source>
        <dbReference type="ARBA" id="ARBA00022840"/>
    </source>
</evidence>
<feature type="domain" description="PAS" evidence="16">
    <location>
        <begin position="584"/>
        <end position="622"/>
    </location>
</feature>
<keyword evidence="5" id="KW-0547">Nucleotide-binding</keyword>
<gene>
    <name evidence="18" type="ORF">H261_16493</name>
</gene>
<dbReference type="Gene3D" id="3.30.565.10">
    <property type="entry name" value="Histidine kinase-like ATPase, C-terminal domain"/>
    <property type="match status" value="1"/>
</dbReference>
<protein>
    <recommendedName>
        <fullName evidence="11">Sensor protein FixL</fullName>
        <ecNumber evidence="2">2.7.13.3</ecNumber>
    </recommendedName>
</protein>
<dbReference type="NCBIfam" id="TIGR00229">
    <property type="entry name" value="sensory_box"/>
    <property type="match status" value="4"/>
</dbReference>
<dbReference type="CDD" id="cd16922">
    <property type="entry name" value="HATPase_EvgS-ArcB-TorS-like"/>
    <property type="match status" value="1"/>
</dbReference>
<dbReference type="Pfam" id="PF13426">
    <property type="entry name" value="PAS_9"/>
    <property type="match status" value="1"/>
</dbReference>
<keyword evidence="3 12" id="KW-0597">Phosphoprotein</keyword>
<dbReference type="OrthoDB" id="8477265at2"/>
<evidence type="ECO:0000256" key="4">
    <source>
        <dbReference type="ARBA" id="ARBA00022679"/>
    </source>
</evidence>
<dbReference type="SMART" id="SM00388">
    <property type="entry name" value="HisKA"/>
    <property type="match status" value="1"/>
</dbReference>
<dbReference type="PANTHER" id="PTHR43047:SF72">
    <property type="entry name" value="OSMOSENSING HISTIDINE PROTEIN KINASE SLN1"/>
    <property type="match status" value="1"/>
</dbReference>
<keyword evidence="9 13" id="KW-0472">Membrane</keyword>
<evidence type="ECO:0000256" key="8">
    <source>
        <dbReference type="ARBA" id="ARBA00023012"/>
    </source>
</evidence>
<comment type="caution">
    <text evidence="18">The sequence shown here is derived from an EMBL/GenBank/DDBJ whole genome shotgun (WGS) entry which is preliminary data.</text>
</comment>
<name>M2Y6Z6_9PROT</name>
<dbReference type="Pfam" id="PF08448">
    <property type="entry name" value="PAS_4"/>
    <property type="match status" value="1"/>
</dbReference>
<dbReference type="Gene3D" id="3.40.50.2300">
    <property type="match status" value="1"/>
</dbReference>
<dbReference type="GO" id="GO:0000155">
    <property type="term" value="F:phosphorelay sensor kinase activity"/>
    <property type="evidence" value="ECO:0007669"/>
    <property type="project" value="InterPro"/>
</dbReference>
<feature type="modified residue" description="4-aspartylphosphate" evidence="12">
    <location>
        <position position="1135"/>
    </location>
</feature>
<comment type="catalytic activity">
    <reaction evidence="1">
        <text>ATP + protein L-histidine = ADP + protein N-phospho-L-histidine.</text>
        <dbReference type="EC" id="2.7.13.3"/>
    </reaction>
</comment>
<feature type="domain" description="PAS" evidence="16">
    <location>
        <begin position="719"/>
        <end position="789"/>
    </location>
</feature>
<dbReference type="InterPro" id="IPR001610">
    <property type="entry name" value="PAC"/>
</dbReference>
<proteinExistence type="predicted"/>
<feature type="domain" description="Histidine kinase" evidence="14">
    <location>
        <begin position="850"/>
        <end position="1070"/>
    </location>
</feature>
<organism evidence="18 19">
    <name type="scientific">Paramagnetospirillum caucaseum</name>
    <dbReference type="NCBI Taxonomy" id="1244869"/>
    <lineage>
        <taxon>Bacteria</taxon>
        <taxon>Pseudomonadati</taxon>
        <taxon>Pseudomonadota</taxon>
        <taxon>Alphaproteobacteria</taxon>
        <taxon>Rhodospirillales</taxon>
        <taxon>Magnetospirillaceae</taxon>
        <taxon>Paramagnetospirillum</taxon>
    </lineage>
</organism>
<dbReference type="PROSITE" id="PS50112">
    <property type="entry name" value="PAS"/>
    <property type="match status" value="3"/>
</dbReference>
<dbReference type="RefSeq" id="WP_008619627.1">
    <property type="nucleotide sequence ID" value="NZ_AONQ01000051.1"/>
</dbReference>
<feature type="domain" description="PAC" evidence="17">
    <location>
        <begin position="666"/>
        <end position="718"/>
    </location>
</feature>
<evidence type="ECO:0000256" key="5">
    <source>
        <dbReference type="ARBA" id="ARBA00022741"/>
    </source>
</evidence>
<dbReference type="InterPro" id="IPR013656">
    <property type="entry name" value="PAS_4"/>
</dbReference>
<feature type="domain" description="Response regulatory" evidence="15">
    <location>
        <begin position="1087"/>
        <end position="1198"/>
    </location>
</feature>
<keyword evidence="4" id="KW-0808">Transferase</keyword>
<dbReference type="STRING" id="1244869.H261_16493"/>
<dbReference type="SUPFAM" id="SSF55785">
    <property type="entry name" value="PYP-like sensor domain (PAS domain)"/>
    <property type="match status" value="4"/>
</dbReference>
<dbReference type="SUPFAM" id="SSF47384">
    <property type="entry name" value="Homodimeric domain of signal transducing histidine kinase"/>
    <property type="match status" value="1"/>
</dbReference>
<dbReference type="GO" id="GO:0005886">
    <property type="term" value="C:plasma membrane"/>
    <property type="evidence" value="ECO:0007669"/>
    <property type="project" value="TreeGrafter"/>
</dbReference>
<dbReference type="InterPro" id="IPR035965">
    <property type="entry name" value="PAS-like_dom_sf"/>
</dbReference>
<evidence type="ECO:0000313" key="19">
    <source>
        <dbReference type="Proteomes" id="UP000011744"/>
    </source>
</evidence>
<dbReference type="CDD" id="cd00156">
    <property type="entry name" value="REC"/>
    <property type="match status" value="1"/>
</dbReference>
<dbReference type="CDD" id="cd12915">
    <property type="entry name" value="PDC2_DGC_like"/>
    <property type="match status" value="1"/>
</dbReference>
<keyword evidence="6 18" id="KW-0418">Kinase</keyword>
<dbReference type="Proteomes" id="UP000011744">
    <property type="component" value="Unassembled WGS sequence"/>
</dbReference>
<dbReference type="Pfam" id="PF00072">
    <property type="entry name" value="Response_reg"/>
    <property type="match status" value="1"/>
</dbReference>
<dbReference type="PROSITE" id="PS50110">
    <property type="entry name" value="RESPONSE_REGULATORY"/>
    <property type="match status" value="1"/>
</dbReference>
<evidence type="ECO:0000256" key="11">
    <source>
        <dbReference type="ARBA" id="ARBA00070616"/>
    </source>
</evidence>
<dbReference type="InterPro" id="IPR000700">
    <property type="entry name" value="PAS-assoc_C"/>
</dbReference>
<dbReference type="PANTHER" id="PTHR43047">
    <property type="entry name" value="TWO-COMPONENT HISTIDINE PROTEIN KINASE"/>
    <property type="match status" value="1"/>
</dbReference>
<dbReference type="AlphaFoldDB" id="M2Y6Z6"/>
<dbReference type="SUPFAM" id="SSF52172">
    <property type="entry name" value="CheY-like"/>
    <property type="match status" value="1"/>
</dbReference>
<dbReference type="Gene3D" id="1.10.287.130">
    <property type="match status" value="1"/>
</dbReference>
<feature type="domain" description="PAS" evidence="16">
    <location>
        <begin position="453"/>
        <end position="523"/>
    </location>
</feature>
<dbReference type="FunFam" id="3.30.450.20:FF:000060">
    <property type="entry name" value="Sensor protein FixL"/>
    <property type="match status" value="1"/>
</dbReference>
<dbReference type="SMART" id="SM00387">
    <property type="entry name" value="HATPase_c"/>
    <property type="match status" value="1"/>
</dbReference>
<dbReference type="SMART" id="SM00091">
    <property type="entry name" value="PAS"/>
    <property type="match status" value="4"/>
</dbReference>
<evidence type="ECO:0000259" key="15">
    <source>
        <dbReference type="PROSITE" id="PS50110"/>
    </source>
</evidence>
<evidence type="ECO:0000256" key="9">
    <source>
        <dbReference type="ARBA" id="ARBA00023136"/>
    </source>
</evidence>
<dbReference type="PATRIC" id="fig|1244869.3.peg.3309"/>
<evidence type="ECO:0000256" key="10">
    <source>
        <dbReference type="ARBA" id="ARBA00059827"/>
    </source>
</evidence>
<feature type="transmembrane region" description="Helical" evidence="13">
    <location>
        <begin position="12"/>
        <end position="32"/>
    </location>
</feature>
<dbReference type="PROSITE" id="PS50109">
    <property type="entry name" value="HIS_KIN"/>
    <property type="match status" value="1"/>
</dbReference>
<feature type="domain" description="PAC" evidence="17">
    <location>
        <begin position="525"/>
        <end position="576"/>
    </location>
</feature>
<keyword evidence="7" id="KW-0067">ATP-binding</keyword>
<dbReference type="EMBL" id="AONQ01000051">
    <property type="protein sequence ID" value="EME68831.1"/>
    <property type="molecule type" value="Genomic_DNA"/>
</dbReference>
<evidence type="ECO:0000256" key="12">
    <source>
        <dbReference type="PROSITE-ProRule" id="PRU00169"/>
    </source>
</evidence>
<dbReference type="InterPro" id="IPR003661">
    <property type="entry name" value="HisK_dim/P_dom"/>
</dbReference>
<dbReference type="InterPro" id="IPR005467">
    <property type="entry name" value="His_kinase_dom"/>
</dbReference>
<dbReference type="eggNOG" id="COG5002">
    <property type="taxonomic scope" value="Bacteria"/>
</dbReference>
<dbReference type="PROSITE" id="PS50113">
    <property type="entry name" value="PAC"/>
    <property type="match status" value="3"/>
</dbReference>
<accession>M2Y6Z6</accession>
<evidence type="ECO:0000256" key="3">
    <source>
        <dbReference type="ARBA" id="ARBA00022553"/>
    </source>
</evidence>
<dbReference type="FunFam" id="1.10.287.130:FF:000001">
    <property type="entry name" value="Two-component sensor histidine kinase"/>
    <property type="match status" value="1"/>
</dbReference>
<dbReference type="GO" id="GO:0005524">
    <property type="term" value="F:ATP binding"/>
    <property type="evidence" value="ECO:0007669"/>
    <property type="project" value="UniProtKB-KW"/>
</dbReference>
<dbReference type="FunFam" id="3.30.565.10:FF:000006">
    <property type="entry name" value="Sensor histidine kinase WalK"/>
    <property type="match status" value="1"/>
</dbReference>
<dbReference type="SUPFAM" id="SSF55874">
    <property type="entry name" value="ATPase domain of HSP90 chaperone/DNA topoisomerase II/histidine kinase"/>
    <property type="match status" value="1"/>
</dbReference>
<keyword evidence="19" id="KW-1185">Reference proteome</keyword>
<reference evidence="18 19" key="1">
    <citation type="journal article" date="2014" name="Genome Announc.">
        <title>Draft Genome Sequence of Magnetospirillum sp. Strain SO-1, a Freshwater Magnetotactic Bacterium Isolated from the Ol'khovka River, Russia.</title>
        <authorList>
            <person name="Grouzdev D.S."/>
            <person name="Dziuba M.V."/>
            <person name="Sukhacheva M.S."/>
            <person name="Mardanov A.V."/>
            <person name="Beletskiy A.V."/>
            <person name="Kuznetsov B.B."/>
            <person name="Skryabin K.G."/>
        </authorList>
    </citation>
    <scope>NUCLEOTIDE SEQUENCE [LARGE SCALE GENOMIC DNA]</scope>
    <source>
        <strain evidence="18 19">SO-1</strain>
    </source>
</reference>
<evidence type="ECO:0000256" key="13">
    <source>
        <dbReference type="SAM" id="Phobius"/>
    </source>
</evidence>
<keyword evidence="13" id="KW-0812">Transmembrane</keyword>
<dbReference type="InterPro" id="IPR000014">
    <property type="entry name" value="PAS"/>
</dbReference>
<dbReference type="CDD" id="cd00082">
    <property type="entry name" value="HisKA"/>
    <property type="match status" value="1"/>
</dbReference>
<evidence type="ECO:0000259" key="17">
    <source>
        <dbReference type="PROSITE" id="PS50113"/>
    </source>
</evidence>
<dbReference type="InterPro" id="IPR036890">
    <property type="entry name" value="HATPase_C_sf"/>
</dbReference>
<dbReference type="PRINTS" id="PR00344">
    <property type="entry name" value="BCTRLSENSOR"/>
</dbReference>
<dbReference type="InterPro" id="IPR001789">
    <property type="entry name" value="Sig_transdc_resp-reg_receiver"/>
</dbReference>
<dbReference type="InterPro" id="IPR013767">
    <property type="entry name" value="PAS_fold"/>
</dbReference>
<dbReference type="InterPro" id="IPR036097">
    <property type="entry name" value="HisK_dim/P_sf"/>
</dbReference>
<evidence type="ECO:0000256" key="6">
    <source>
        <dbReference type="ARBA" id="ARBA00022777"/>
    </source>
</evidence>
<dbReference type="GO" id="GO:0009927">
    <property type="term" value="F:histidine phosphotransfer kinase activity"/>
    <property type="evidence" value="ECO:0007669"/>
    <property type="project" value="TreeGrafter"/>
</dbReference>
<feature type="transmembrane region" description="Helical" evidence="13">
    <location>
        <begin position="274"/>
        <end position="297"/>
    </location>
</feature>
<dbReference type="InterPro" id="IPR004358">
    <property type="entry name" value="Sig_transdc_His_kin-like_C"/>
</dbReference>
<dbReference type="EC" id="2.7.13.3" evidence="2"/>
<sequence length="1210" mass="131795">MTSQSDHRDRHAVGVFLAGVVGVVALVGYLFWNGYSVVRQQAEVTTQNLANVISIDLEAKFSRVDGDLRSFTRTIGVEDFSASITGARRQDIVATLRDQLFQFPEVSQYRLVDADGRSVAETSPSLEEIEPTEWFRILRATAGMELVLSEARDGRLSMAVAKRDGSGAFAGAAIGTITLHSIQEQMDGLDVGPQGLIVIRRVDNGGLVLRRPHSLGQQAQSPLLARIRAGERWGTGDLVFPSDGIDRTYGYRQLRNYPLFVTVAFAKGDYLGAWALQTAVLAVASGILLGFLTLLFLRQRRAQAETDAARHSLADALGFNEAIIDGANIGMAAYGHGGECILANAAFASIKGMSQDRVLAQNFRTLDSWRASGMLDAALKILDGGGSKRFDTQLTSTAGRTAWVECRFLRFFRNDERHLLLLLSDITERKMTENLLREKFAALARLEEAQRASEQMLRLVIDNLPALAAYWDRDQRCRFANITFREWLGLPAERIVGQSMAEVLGPDLHAENQSHVLGALAGQPQQFERTVRRADGATRHIQAHYIPHVDGDRVQGFFALVFDVSALHEARLKLEALTAFQDSVLNSAAVAIIATDPNGVITLFNSKAEAMLGYAAGEMIGKWTPEVIHLPEELAAQAEILSRETGKPVEPGLGIVVARARSQPFDEREWTFVRKDGSKLPVLLSVSAIRSPDGRIIGFLGVAADISGRRKAERQLRDNEARMRAIVENTMDGIITIDPRGIIHTVNPAAERLFGYAAAEVVGNNVKMLMPEPHQGRHDGYLADYMSSGIPKVIGIGREVEGLTKSGETFPMELAVSEVQLQGLRMFIGTVHDISERKKIDRMKADFISTVSHELRTPLTAIRGSLSLVNTGVLGDFPAEIRELTEIAEQSTVRLVRLINDILDIEKIGSGHLKLEMTEIAVAGMLARAMTDNAPFATQYGVALASRSLDSDLRVIADFDRLLQVLTNLVSNAVKFSPRGGLVTLEVARRDADRVRFSVRDRGPGIPDTFRSQIFGKFAQADTSDHKLKGGTGLGLSITKGLVERMGGGISFESEAGEGSVFHVDLPSIRSPDMVGGETRPGTETVRILHIEDDAATRSMIARLLAPHAMVIGAATVEEGIRVAEGQCFDLAIIDLGLPDGNGLDVMEWLRNSDGARPPVVVFTAADEVPAALAAGIHSAFVKSRISERDFLEVIISLLPPSVIPAETQA</sequence>
<dbReference type="SMART" id="SM00448">
    <property type="entry name" value="REC"/>
    <property type="match status" value="1"/>
</dbReference>
<evidence type="ECO:0000259" key="14">
    <source>
        <dbReference type="PROSITE" id="PS50109"/>
    </source>
</evidence>
<dbReference type="Pfam" id="PF02518">
    <property type="entry name" value="HATPase_c"/>
    <property type="match status" value="1"/>
</dbReference>
<keyword evidence="8" id="KW-0902">Two-component regulatory system</keyword>